<protein>
    <submittedName>
        <fullName evidence="1">Uncharacterized protein</fullName>
    </submittedName>
</protein>
<proteinExistence type="predicted"/>
<keyword evidence="2" id="KW-1185">Reference proteome</keyword>
<evidence type="ECO:0000313" key="2">
    <source>
        <dbReference type="Proteomes" id="UP001363460"/>
    </source>
</evidence>
<dbReference type="Proteomes" id="UP001363460">
    <property type="component" value="Chromosome"/>
</dbReference>
<accession>A0ABZ2I9Q7</accession>
<gene>
    <name evidence="1" type="ORF">V8J38_14030</name>
</gene>
<dbReference type="RefSeq" id="WP_338576505.1">
    <property type="nucleotide sequence ID" value="NZ_CP146369.1"/>
</dbReference>
<sequence>MGEAKRREAGLREQLLKKVDQWVFPASQWEADTVAELKVLPVVTAQRASAQEIAYMRMPVSECHANCRWYEANDPTGTFKAVVGWLVDPDGNYVLHSVISDGQGGYGCITPATADNRPFFEFVPDPKISWQDGKDGYRRAIRGGQVIGAGVRSDPDKTIAEALEVKRKLLAGIHPMKAIER</sequence>
<reference evidence="1 2" key="1">
    <citation type="submission" date="2024-02" db="EMBL/GenBank/DDBJ databases">
        <title>Distribution and functional of Brevundimonas-related endobacteria within Verticillium dahliae.</title>
        <authorList>
            <person name="Zeng H."/>
        </authorList>
    </citation>
    <scope>NUCLEOTIDE SEQUENCE [LARGE SCALE GENOMIC DNA]</scope>
    <source>
        <strain evidence="1 2">TRM 44200</strain>
    </source>
</reference>
<evidence type="ECO:0000313" key="1">
    <source>
        <dbReference type="EMBL" id="WWT54346.1"/>
    </source>
</evidence>
<organism evidence="1 2">
    <name type="scientific">Brevundimonas olei</name>
    <dbReference type="NCBI Taxonomy" id="657642"/>
    <lineage>
        <taxon>Bacteria</taxon>
        <taxon>Pseudomonadati</taxon>
        <taxon>Pseudomonadota</taxon>
        <taxon>Alphaproteobacteria</taxon>
        <taxon>Caulobacterales</taxon>
        <taxon>Caulobacteraceae</taxon>
        <taxon>Brevundimonas</taxon>
    </lineage>
</organism>
<dbReference type="EMBL" id="CP146369">
    <property type="protein sequence ID" value="WWT54346.1"/>
    <property type="molecule type" value="Genomic_DNA"/>
</dbReference>
<name>A0ABZ2I9Q7_9CAUL</name>